<evidence type="ECO:0000259" key="4">
    <source>
        <dbReference type="SMART" id="SM00927"/>
    </source>
</evidence>
<dbReference type="InterPro" id="IPR011337">
    <property type="entry name" value="DNA_rep_MutH/RE_typeII_Sau3AI"/>
</dbReference>
<keyword evidence="1" id="KW-0540">Nuclease</keyword>
<evidence type="ECO:0000313" key="5">
    <source>
        <dbReference type="EMBL" id="QHS85445.1"/>
    </source>
</evidence>
<name>A0A6C0AZR0_9ZZZZ</name>
<keyword evidence="2" id="KW-0255">Endonuclease</keyword>
<dbReference type="InterPro" id="IPR011335">
    <property type="entry name" value="Restrct_endonuc-II-like"/>
</dbReference>
<dbReference type="InterPro" id="IPR037057">
    <property type="entry name" value="DNA_rep_MutH/T2_RE_sf"/>
</dbReference>
<dbReference type="Gene3D" id="3.40.600.10">
    <property type="entry name" value="DNA mismatch repair MutH/Restriction endonuclease, type II"/>
    <property type="match status" value="1"/>
</dbReference>
<reference evidence="5" key="1">
    <citation type="journal article" date="2020" name="Nature">
        <title>Giant virus diversity and host interactions through global metagenomics.</title>
        <authorList>
            <person name="Schulz F."/>
            <person name="Roux S."/>
            <person name="Paez-Espino D."/>
            <person name="Jungbluth S."/>
            <person name="Walsh D.A."/>
            <person name="Denef V.J."/>
            <person name="McMahon K.D."/>
            <person name="Konstantinidis K.T."/>
            <person name="Eloe-Fadrosh E.A."/>
            <person name="Kyrpides N.C."/>
            <person name="Woyke T."/>
        </authorList>
    </citation>
    <scope>NUCLEOTIDE SEQUENCE</scope>
    <source>
        <strain evidence="5">GVMAG-M-3300009182-78</strain>
    </source>
</reference>
<evidence type="ECO:0000256" key="3">
    <source>
        <dbReference type="ARBA" id="ARBA00022801"/>
    </source>
</evidence>
<dbReference type="GO" id="GO:0016787">
    <property type="term" value="F:hydrolase activity"/>
    <property type="evidence" value="ECO:0007669"/>
    <property type="project" value="UniProtKB-KW"/>
</dbReference>
<dbReference type="GO" id="GO:0003677">
    <property type="term" value="F:DNA binding"/>
    <property type="evidence" value="ECO:0007669"/>
    <property type="project" value="InterPro"/>
</dbReference>
<feature type="domain" description="DNA mismatch repair MutH/Type II restriction enzyme Sau3AI" evidence="4">
    <location>
        <begin position="39"/>
        <end position="150"/>
    </location>
</feature>
<accession>A0A6C0AZR0</accession>
<proteinExistence type="predicted"/>
<dbReference type="SUPFAM" id="SSF52980">
    <property type="entry name" value="Restriction endonuclease-like"/>
    <property type="match status" value="1"/>
</dbReference>
<evidence type="ECO:0000256" key="1">
    <source>
        <dbReference type="ARBA" id="ARBA00022722"/>
    </source>
</evidence>
<dbReference type="SMART" id="SM00927">
    <property type="entry name" value="MutH"/>
    <property type="match status" value="1"/>
</dbReference>
<dbReference type="GO" id="GO:0004519">
    <property type="term" value="F:endonuclease activity"/>
    <property type="evidence" value="ECO:0007669"/>
    <property type="project" value="UniProtKB-KW"/>
</dbReference>
<dbReference type="AlphaFoldDB" id="A0A6C0AZR0"/>
<keyword evidence="3" id="KW-0378">Hydrolase</keyword>
<organism evidence="5">
    <name type="scientific">viral metagenome</name>
    <dbReference type="NCBI Taxonomy" id="1070528"/>
    <lineage>
        <taxon>unclassified sequences</taxon>
        <taxon>metagenomes</taxon>
        <taxon>organismal metagenomes</taxon>
    </lineage>
</organism>
<protein>
    <recommendedName>
        <fullName evidence="4">DNA mismatch repair MutH/Type II restriction enzyme Sau3AI domain-containing protein</fullName>
    </recommendedName>
</protein>
<dbReference type="EMBL" id="MN739043">
    <property type="protein sequence ID" value="QHS85445.1"/>
    <property type="molecule type" value="Genomic_DNA"/>
</dbReference>
<sequence>MQQTIEYVHEKLLNHIGEKYTVPIEKNKGKVGYFLEELLEIPHTSKPLDCADGEVKCVPVKLDKNGKFVPKETIAITMLSKDENSKENFSSLTSDDFQSSKCYMKMCNMMVVPYYREGDTIRFMKPTIIKLTDKDLDDKYAELYSILESDYNQIRERFLNDGVLQSRIGKFLQTRTKGAKNSTSRAFYLRTDFVRKYIPLMFDSELDVQHQV</sequence>
<dbReference type="Pfam" id="PF02976">
    <property type="entry name" value="MutH"/>
    <property type="match status" value="1"/>
</dbReference>
<evidence type="ECO:0000256" key="2">
    <source>
        <dbReference type="ARBA" id="ARBA00022759"/>
    </source>
</evidence>